<evidence type="ECO:0008006" key="4">
    <source>
        <dbReference type="Google" id="ProtNLM"/>
    </source>
</evidence>
<dbReference type="PROSITE" id="PS51257">
    <property type="entry name" value="PROKAR_LIPOPROTEIN"/>
    <property type="match status" value="1"/>
</dbReference>
<dbReference type="KEGG" id="alti:ALE3EI_1878"/>
<keyword evidence="1" id="KW-0732">Signal</keyword>
<accession>A0A7G8PVQ9</accession>
<sequence length="137" mass="15756">MKYLFFALCLFFLVSCNSDDDKNSNASTEVNLKDGSWVVSYLFVDNMDETNNLVSFEFDFKNNQVLSAQNNLYSDDGTWNYSKMNEEEEISIVFTETYPLGLLFGEWKVMTAAPTKVELVLEDELNGNIDFLTFSKQ</sequence>
<dbReference type="Proteomes" id="UP000515514">
    <property type="component" value="Chromosome"/>
</dbReference>
<dbReference type="EMBL" id="CP052909">
    <property type="protein sequence ID" value="QNJ98425.1"/>
    <property type="molecule type" value="Genomic_DNA"/>
</dbReference>
<evidence type="ECO:0000313" key="3">
    <source>
        <dbReference type="Proteomes" id="UP000515514"/>
    </source>
</evidence>
<gene>
    <name evidence="2" type="ORF">ALE3EI_1878</name>
</gene>
<dbReference type="AlphaFoldDB" id="A0A7G8PVQ9"/>
<feature type="signal peptide" evidence="1">
    <location>
        <begin position="1"/>
        <end position="18"/>
    </location>
</feature>
<keyword evidence="3" id="KW-1185">Reference proteome</keyword>
<proteinExistence type="predicted"/>
<evidence type="ECO:0000256" key="1">
    <source>
        <dbReference type="SAM" id="SignalP"/>
    </source>
</evidence>
<feature type="chain" id="PRO_5028846018" description="Lipocalin-like domain-containing protein" evidence="1">
    <location>
        <begin position="19"/>
        <end position="137"/>
    </location>
</feature>
<organism evidence="2 3">
    <name type="scientific">Constantimarinum furrinae</name>
    <dbReference type="NCBI Taxonomy" id="2562285"/>
    <lineage>
        <taxon>Bacteria</taxon>
        <taxon>Pseudomonadati</taxon>
        <taxon>Bacteroidota</taxon>
        <taxon>Flavobacteriia</taxon>
        <taxon>Flavobacteriales</taxon>
        <taxon>Flavobacteriaceae</taxon>
        <taxon>Altibacter/Constantimarinum group</taxon>
        <taxon>Constantimarinum</taxon>
    </lineage>
</organism>
<dbReference type="RefSeq" id="WP_186988071.1">
    <property type="nucleotide sequence ID" value="NZ_CP052909.1"/>
</dbReference>
<name>A0A7G8PVQ9_9FLAO</name>
<evidence type="ECO:0000313" key="2">
    <source>
        <dbReference type="EMBL" id="QNJ98425.1"/>
    </source>
</evidence>
<reference evidence="2 3" key="1">
    <citation type="submission" date="2020-04" db="EMBL/GenBank/DDBJ databases">
        <title>Genome sequence of Altibacter aquimarinus strain ALE3EI.</title>
        <authorList>
            <person name="Oh H.-M."/>
            <person name="Jang D."/>
        </authorList>
    </citation>
    <scope>NUCLEOTIDE SEQUENCE [LARGE SCALE GENOMIC DNA]</scope>
    <source>
        <strain evidence="2 3">ALE3EI</strain>
    </source>
</reference>
<protein>
    <recommendedName>
        <fullName evidence="4">Lipocalin-like domain-containing protein</fullName>
    </recommendedName>
</protein>